<dbReference type="Pfam" id="PF13181">
    <property type="entry name" value="TPR_8"/>
    <property type="match status" value="1"/>
</dbReference>
<evidence type="ECO:0000256" key="6">
    <source>
        <dbReference type="SAM" id="Phobius"/>
    </source>
</evidence>
<keyword evidence="6" id="KW-0472">Membrane</keyword>
<dbReference type="SMART" id="SM00028">
    <property type="entry name" value="TPR"/>
    <property type="match status" value="4"/>
</dbReference>
<dbReference type="SUPFAM" id="SSF48452">
    <property type="entry name" value="TPR-like"/>
    <property type="match status" value="2"/>
</dbReference>
<dbReference type="Pfam" id="PF02518">
    <property type="entry name" value="HATPase_c"/>
    <property type="match status" value="1"/>
</dbReference>
<dbReference type="CDD" id="cd16917">
    <property type="entry name" value="HATPase_UhpB-NarQ-NarX-like"/>
    <property type="match status" value="1"/>
</dbReference>
<dbReference type="PROSITE" id="PS50109">
    <property type="entry name" value="HIS_KIN"/>
    <property type="match status" value="1"/>
</dbReference>
<feature type="domain" description="Histidine kinase" evidence="8">
    <location>
        <begin position="569"/>
        <end position="654"/>
    </location>
</feature>
<dbReference type="Gene3D" id="1.20.5.1930">
    <property type="match status" value="1"/>
</dbReference>
<accession>A0A2P8CXQ7</accession>
<dbReference type="GO" id="GO:0016020">
    <property type="term" value="C:membrane"/>
    <property type="evidence" value="ECO:0007669"/>
    <property type="project" value="InterPro"/>
</dbReference>
<evidence type="ECO:0000313" key="9">
    <source>
        <dbReference type="EMBL" id="PSK89752.1"/>
    </source>
</evidence>
<keyword evidence="6" id="KW-0812">Transmembrane</keyword>
<feature type="repeat" description="TPR" evidence="4">
    <location>
        <begin position="295"/>
        <end position="328"/>
    </location>
</feature>
<dbReference type="GO" id="GO:0046983">
    <property type="term" value="F:protein dimerization activity"/>
    <property type="evidence" value="ECO:0007669"/>
    <property type="project" value="InterPro"/>
</dbReference>
<keyword evidence="1" id="KW-0808">Transferase</keyword>
<gene>
    <name evidence="9" type="ORF">B0I18_11051</name>
</gene>
<dbReference type="InterPro" id="IPR003594">
    <property type="entry name" value="HATPase_dom"/>
</dbReference>
<evidence type="ECO:0000256" key="1">
    <source>
        <dbReference type="ARBA" id="ARBA00022679"/>
    </source>
</evidence>
<evidence type="ECO:0000256" key="3">
    <source>
        <dbReference type="ARBA" id="ARBA00023012"/>
    </source>
</evidence>
<organism evidence="9 10">
    <name type="scientific">Taibaiella chishuiensis</name>
    <dbReference type="NCBI Taxonomy" id="1434707"/>
    <lineage>
        <taxon>Bacteria</taxon>
        <taxon>Pseudomonadati</taxon>
        <taxon>Bacteroidota</taxon>
        <taxon>Chitinophagia</taxon>
        <taxon>Chitinophagales</taxon>
        <taxon>Chitinophagaceae</taxon>
        <taxon>Taibaiella</taxon>
    </lineage>
</organism>
<dbReference type="InterPro" id="IPR011990">
    <property type="entry name" value="TPR-like_helical_dom_sf"/>
</dbReference>
<name>A0A2P8CXQ7_9BACT</name>
<keyword evidence="3" id="KW-0902">Two-component regulatory system</keyword>
<evidence type="ECO:0000256" key="7">
    <source>
        <dbReference type="SAM" id="SignalP"/>
    </source>
</evidence>
<dbReference type="Proteomes" id="UP000240572">
    <property type="component" value="Unassembled WGS sequence"/>
</dbReference>
<dbReference type="PANTHER" id="PTHR24421">
    <property type="entry name" value="NITRATE/NITRITE SENSOR PROTEIN NARX-RELATED"/>
    <property type="match status" value="1"/>
</dbReference>
<dbReference type="AlphaFoldDB" id="A0A2P8CXQ7"/>
<proteinExistence type="predicted"/>
<keyword evidence="6" id="KW-1133">Transmembrane helix</keyword>
<keyword evidence="2" id="KW-0418">Kinase</keyword>
<feature type="coiled-coil region" evidence="5">
    <location>
        <begin position="370"/>
        <end position="397"/>
    </location>
</feature>
<evidence type="ECO:0000256" key="2">
    <source>
        <dbReference type="ARBA" id="ARBA00022777"/>
    </source>
</evidence>
<dbReference type="InterPro" id="IPR005467">
    <property type="entry name" value="His_kinase_dom"/>
</dbReference>
<dbReference type="InterPro" id="IPR036890">
    <property type="entry name" value="HATPase_C_sf"/>
</dbReference>
<dbReference type="Pfam" id="PF13424">
    <property type="entry name" value="TPR_12"/>
    <property type="match status" value="1"/>
</dbReference>
<evidence type="ECO:0000256" key="4">
    <source>
        <dbReference type="PROSITE-ProRule" id="PRU00339"/>
    </source>
</evidence>
<reference evidence="9 10" key="1">
    <citation type="submission" date="2018-03" db="EMBL/GenBank/DDBJ databases">
        <title>Genomic Encyclopedia of Type Strains, Phase III (KMG-III): the genomes of soil and plant-associated and newly described type strains.</title>
        <authorList>
            <person name="Whitman W."/>
        </authorList>
    </citation>
    <scope>NUCLEOTIDE SEQUENCE [LARGE SCALE GENOMIC DNA]</scope>
    <source>
        <strain evidence="9 10">CGMCC 1.12700</strain>
    </source>
</reference>
<dbReference type="GO" id="GO:0000155">
    <property type="term" value="F:phosphorelay sensor kinase activity"/>
    <property type="evidence" value="ECO:0007669"/>
    <property type="project" value="InterPro"/>
</dbReference>
<dbReference type="OrthoDB" id="9778366at2"/>
<dbReference type="Gene3D" id="1.25.40.10">
    <property type="entry name" value="Tetratricopeptide repeat domain"/>
    <property type="match status" value="2"/>
</dbReference>
<evidence type="ECO:0000256" key="5">
    <source>
        <dbReference type="SAM" id="Coils"/>
    </source>
</evidence>
<keyword evidence="5" id="KW-0175">Coiled coil</keyword>
<evidence type="ECO:0000259" key="8">
    <source>
        <dbReference type="PROSITE" id="PS50109"/>
    </source>
</evidence>
<keyword evidence="7" id="KW-0732">Signal</keyword>
<dbReference type="Pfam" id="PF07730">
    <property type="entry name" value="HisKA_3"/>
    <property type="match status" value="1"/>
</dbReference>
<dbReference type="EMBL" id="PYGD01000010">
    <property type="protein sequence ID" value="PSK89752.1"/>
    <property type="molecule type" value="Genomic_DNA"/>
</dbReference>
<comment type="caution">
    <text evidence="9">The sequence shown here is derived from an EMBL/GenBank/DDBJ whole genome shotgun (WGS) entry which is preliminary data.</text>
</comment>
<dbReference type="InterPro" id="IPR019734">
    <property type="entry name" value="TPR_rpt"/>
</dbReference>
<evidence type="ECO:0000313" key="10">
    <source>
        <dbReference type="Proteomes" id="UP000240572"/>
    </source>
</evidence>
<feature type="signal peptide" evidence="7">
    <location>
        <begin position="1"/>
        <end position="35"/>
    </location>
</feature>
<sequence length="656" mass="74352">MLLPVTLLNRPVCQVLRAVALLGLLLLCAAQQPYAQPVGERKPLQYTTMGDTTALLRVIEQANSLSASNRDSAIGLLRQALTRSEASAYVTGIRRGLNVLLPLLQDADKNQLLDRLESSCTQLQALQPALAVIYNARAKISQLKEQYELAGNYYMQAIPLARQYMPDYLATIYNNYAALLLNMPQDSLDHNKKSLYYLDKADEVARKYNDQKIITCVLCNKAKIYRNQGRYAESMRLAQAGLQLARQHHFAQWEYVLLNNIGDLYHLTGQYEKAIPYLEEAIANPNQPVDPYYRNMAIFTLGEVHLKLGHYKKAEQYFLESLAAARRYGIGRDLMEGSRKLAELYAAGKDYAQAYGYQLAYSNISDSLRNREVMDNVQRLEIKYRSAEKDKELLLSKLHIEQQAKSLHNKNTIILLSIALVLVLVLVTLALYSRFRQKQKILLREEQIREMQALMQGEEQERIRLAQDLHDGIGGMLAAVNMNMNVAEKKDFEDKAGLRVIMQMIEQTADEVRKTSHNLMPSALLRNNLKEALQYYCDNINRSGALFIDLDIHCDPDKIRTPYKTVVFRIVQELIQNILKHASATYAVVSLEQTRDTLNLIVEDNGLGFDLREKAMGFGLENLSYRVKGLGGSVDIRSEAEAGTSITVNLDMTTLN</sequence>
<feature type="chain" id="PRO_5015192735" evidence="7">
    <location>
        <begin position="36"/>
        <end position="656"/>
    </location>
</feature>
<dbReference type="PROSITE" id="PS50005">
    <property type="entry name" value="TPR"/>
    <property type="match status" value="1"/>
</dbReference>
<dbReference type="SUPFAM" id="SSF55874">
    <property type="entry name" value="ATPase domain of HSP90 chaperone/DNA topoisomerase II/histidine kinase"/>
    <property type="match status" value="1"/>
</dbReference>
<dbReference type="InterPro" id="IPR011712">
    <property type="entry name" value="Sig_transdc_His_kin_sub3_dim/P"/>
</dbReference>
<protein>
    <submittedName>
        <fullName evidence="9">Tetratricopeptide repeat protein</fullName>
    </submittedName>
</protein>
<dbReference type="InterPro" id="IPR050482">
    <property type="entry name" value="Sensor_HK_TwoCompSys"/>
</dbReference>
<keyword evidence="10" id="KW-1185">Reference proteome</keyword>
<keyword evidence="4" id="KW-0802">TPR repeat</keyword>
<feature type="transmembrane region" description="Helical" evidence="6">
    <location>
        <begin position="413"/>
        <end position="432"/>
    </location>
</feature>
<dbReference type="Gene3D" id="3.30.565.10">
    <property type="entry name" value="Histidine kinase-like ATPase, C-terminal domain"/>
    <property type="match status" value="1"/>
</dbReference>